<dbReference type="PANTHER" id="PTHR39339">
    <property type="entry name" value="SLR1444 PROTEIN"/>
    <property type="match status" value="1"/>
</dbReference>
<sequence length="287" mass="33462">MSKHKDVTTALDRHLIEAADDMLDTSLDSLCQRESLGSAETIHQVRVGMKRLRAFLRLARPALAEESYRELNSRCRTLAADLSGQRDADVALETLQGLVPEEKALIDRMEALLHGAEATSASRPPDWDALEARLQALKQQVHADLRKGMPCRALKKTVCKSFRQCMHMWKEARRDDSEEVLHEWRKQVKRVYYQSLLLTEKKKAKQLRRLKQLSDYLGDLHDLDMLVERLELQRRYFWLDELVRVARKIDLEREGLHKNALREAERLFDDKSAKTLGKRLVRKSHWC</sequence>
<evidence type="ECO:0000313" key="3">
    <source>
        <dbReference type="Proteomes" id="UP000294546"/>
    </source>
</evidence>
<dbReference type="Pfam" id="PF05235">
    <property type="entry name" value="CHAD"/>
    <property type="match status" value="1"/>
</dbReference>
<organism evidence="2 3">
    <name type="scientific">Marinobacterium mangrovicola</name>
    <dbReference type="NCBI Taxonomy" id="1476959"/>
    <lineage>
        <taxon>Bacteria</taxon>
        <taxon>Pseudomonadati</taxon>
        <taxon>Pseudomonadota</taxon>
        <taxon>Gammaproteobacteria</taxon>
        <taxon>Oceanospirillales</taxon>
        <taxon>Oceanospirillaceae</taxon>
        <taxon>Marinobacterium</taxon>
    </lineage>
</organism>
<dbReference type="Proteomes" id="UP000294546">
    <property type="component" value="Unassembled WGS sequence"/>
</dbReference>
<proteinExistence type="predicted"/>
<comment type="caution">
    <text evidence="2">The sequence shown here is derived from an EMBL/GenBank/DDBJ whole genome shotgun (WGS) entry which is preliminary data.</text>
</comment>
<dbReference type="PANTHER" id="PTHR39339:SF1">
    <property type="entry name" value="CHAD DOMAIN-CONTAINING PROTEIN"/>
    <property type="match status" value="1"/>
</dbReference>
<protein>
    <submittedName>
        <fullName evidence="2">CHAD domain-containing protein</fullName>
    </submittedName>
</protein>
<keyword evidence="3" id="KW-1185">Reference proteome</keyword>
<name>A0A4R1GAZ2_9GAMM</name>
<dbReference type="OrthoDB" id="6087758at2"/>
<evidence type="ECO:0000259" key="1">
    <source>
        <dbReference type="PROSITE" id="PS51708"/>
    </source>
</evidence>
<dbReference type="SMART" id="SM00880">
    <property type="entry name" value="CHAD"/>
    <property type="match status" value="1"/>
</dbReference>
<dbReference type="PROSITE" id="PS51708">
    <property type="entry name" value="CHAD"/>
    <property type="match status" value="1"/>
</dbReference>
<dbReference type="InterPro" id="IPR007899">
    <property type="entry name" value="CHAD_dom"/>
</dbReference>
<feature type="domain" description="CHAD" evidence="1">
    <location>
        <begin position="4"/>
        <end position="273"/>
    </location>
</feature>
<dbReference type="InterPro" id="IPR038186">
    <property type="entry name" value="CHAD_dom_sf"/>
</dbReference>
<evidence type="ECO:0000313" key="2">
    <source>
        <dbReference type="EMBL" id="TCK03705.1"/>
    </source>
</evidence>
<dbReference type="Gene3D" id="1.40.20.10">
    <property type="entry name" value="CHAD domain"/>
    <property type="match status" value="1"/>
</dbReference>
<accession>A0A4R1GAZ2</accession>
<dbReference type="AlphaFoldDB" id="A0A4R1GAZ2"/>
<dbReference type="EMBL" id="SMFU01000012">
    <property type="protein sequence ID" value="TCK03705.1"/>
    <property type="molecule type" value="Genomic_DNA"/>
</dbReference>
<reference evidence="2 3" key="1">
    <citation type="submission" date="2019-03" db="EMBL/GenBank/DDBJ databases">
        <title>Genomic Encyclopedia of Archaeal and Bacterial Type Strains, Phase II (KMG-II): from individual species to whole genera.</title>
        <authorList>
            <person name="Goeker M."/>
        </authorList>
    </citation>
    <scope>NUCLEOTIDE SEQUENCE [LARGE SCALE GENOMIC DNA]</scope>
    <source>
        <strain evidence="2 3">DSM 27697</strain>
    </source>
</reference>
<dbReference type="RefSeq" id="WP_132296668.1">
    <property type="nucleotide sequence ID" value="NZ_SMFU01000012.1"/>
</dbReference>
<gene>
    <name evidence="2" type="ORF">CLV83_3979</name>
</gene>